<comment type="caution">
    <text evidence="1">The sequence shown here is derived from an EMBL/GenBank/DDBJ whole genome shotgun (WGS) entry which is preliminary data.</text>
</comment>
<name>A0A8J3NEH5_9ACTN</name>
<protein>
    <submittedName>
        <fullName evidence="1">DNA-binding protein</fullName>
    </submittedName>
</protein>
<keyword evidence="1" id="KW-0238">DNA-binding</keyword>
<accession>A0A8J3NEH5</accession>
<sequence length="176" mass="18863">MDPVSRNRAHQTEWYGRPLGELLGALLARLGITQAGLAETLGLSAPMLSQLMSGQRAKISNPAVLARLLAVQALVDDPGFDRMPPDAVRARLTAIRAEAPTTARNLRLPEPPPQANSDTVGAVQALLRAVASAAEIETAATRLDPDLPELAELLRAYGTGRTDAARAHYRRVMRSD</sequence>
<proteinExistence type="predicted"/>
<dbReference type="Proteomes" id="UP000612808">
    <property type="component" value="Unassembled WGS sequence"/>
</dbReference>
<reference evidence="1" key="1">
    <citation type="submission" date="2021-01" db="EMBL/GenBank/DDBJ databases">
        <title>Whole genome shotgun sequence of Actinocatenispora rupis NBRC 107355.</title>
        <authorList>
            <person name="Komaki H."/>
            <person name="Tamura T."/>
        </authorList>
    </citation>
    <scope>NUCLEOTIDE SEQUENCE</scope>
    <source>
        <strain evidence="1">NBRC 107355</strain>
    </source>
</reference>
<keyword evidence="2" id="KW-1185">Reference proteome</keyword>
<organism evidence="1 2">
    <name type="scientific">Actinocatenispora rupis</name>
    <dbReference type="NCBI Taxonomy" id="519421"/>
    <lineage>
        <taxon>Bacteria</taxon>
        <taxon>Bacillati</taxon>
        <taxon>Actinomycetota</taxon>
        <taxon>Actinomycetes</taxon>
        <taxon>Micromonosporales</taxon>
        <taxon>Micromonosporaceae</taxon>
        <taxon>Actinocatenispora</taxon>
    </lineage>
</organism>
<dbReference type="AlphaFoldDB" id="A0A8J3NEH5"/>
<evidence type="ECO:0000313" key="1">
    <source>
        <dbReference type="EMBL" id="GID16056.1"/>
    </source>
</evidence>
<dbReference type="EMBL" id="BOMB01000051">
    <property type="protein sequence ID" value="GID16056.1"/>
    <property type="molecule type" value="Genomic_DNA"/>
</dbReference>
<gene>
    <name evidence="1" type="ORF">Aru02nite_69450</name>
</gene>
<dbReference type="SUPFAM" id="SSF47413">
    <property type="entry name" value="lambda repressor-like DNA-binding domains"/>
    <property type="match status" value="1"/>
</dbReference>
<dbReference type="InterPro" id="IPR010982">
    <property type="entry name" value="Lambda_DNA-bd_dom_sf"/>
</dbReference>
<dbReference type="GO" id="GO:0003677">
    <property type="term" value="F:DNA binding"/>
    <property type="evidence" value="ECO:0007669"/>
    <property type="project" value="UniProtKB-KW"/>
</dbReference>
<dbReference type="RefSeq" id="WP_203664628.1">
    <property type="nucleotide sequence ID" value="NZ_BAAAZM010000026.1"/>
</dbReference>
<dbReference type="Gene3D" id="1.10.260.40">
    <property type="entry name" value="lambda repressor-like DNA-binding domains"/>
    <property type="match status" value="1"/>
</dbReference>
<evidence type="ECO:0000313" key="2">
    <source>
        <dbReference type="Proteomes" id="UP000612808"/>
    </source>
</evidence>